<gene>
    <name evidence="1" type="ORF">K435DRAFT_909634</name>
</gene>
<proteinExistence type="predicted"/>
<reference evidence="1 2" key="1">
    <citation type="journal article" date="2019" name="Nat. Ecol. Evol.">
        <title>Megaphylogeny resolves global patterns of mushroom evolution.</title>
        <authorList>
            <person name="Varga T."/>
            <person name="Krizsan K."/>
            <person name="Foldi C."/>
            <person name="Dima B."/>
            <person name="Sanchez-Garcia M."/>
            <person name="Sanchez-Ramirez S."/>
            <person name="Szollosi G.J."/>
            <person name="Szarkandi J.G."/>
            <person name="Papp V."/>
            <person name="Albert L."/>
            <person name="Andreopoulos W."/>
            <person name="Angelini C."/>
            <person name="Antonin V."/>
            <person name="Barry K.W."/>
            <person name="Bougher N.L."/>
            <person name="Buchanan P."/>
            <person name="Buyck B."/>
            <person name="Bense V."/>
            <person name="Catcheside P."/>
            <person name="Chovatia M."/>
            <person name="Cooper J."/>
            <person name="Damon W."/>
            <person name="Desjardin D."/>
            <person name="Finy P."/>
            <person name="Geml J."/>
            <person name="Haridas S."/>
            <person name="Hughes K."/>
            <person name="Justo A."/>
            <person name="Karasinski D."/>
            <person name="Kautmanova I."/>
            <person name="Kiss B."/>
            <person name="Kocsube S."/>
            <person name="Kotiranta H."/>
            <person name="LaButti K.M."/>
            <person name="Lechner B.E."/>
            <person name="Liimatainen K."/>
            <person name="Lipzen A."/>
            <person name="Lukacs Z."/>
            <person name="Mihaltcheva S."/>
            <person name="Morgado L.N."/>
            <person name="Niskanen T."/>
            <person name="Noordeloos M.E."/>
            <person name="Ohm R.A."/>
            <person name="Ortiz-Santana B."/>
            <person name="Ovrebo C."/>
            <person name="Racz N."/>
            <person name="Riley R."/>
            <person name="Savchenko A."/>
            <person name="Shiryaev A."/>
            <person name="Soop K."/>
            <person name="Spirin V."/>
            <person name="Szebenyi C."/>
            <person name="Tomsovsky M."/>
            <person name="Tulloss R.E."/>
            <person name="Uehling J."/>
            <person name="Grigoriev I.V."/>
            <person name="Vagvolgyi C."/>
            <person name="Papp T."/>
            <person name="Martin F.M."/>
            <person name="Miettinen O."/>
            <person name="Hibbett D.S."/>
            <person name="Nagy L.G."/>
        </authorList>
    </citation>
    <scope>NUCLEOTIDE SEQUENCE [LARGE SCALE GENOMIC DNA]</scope>
    <source>
        <strain evidence="1 2">CBS 962.96</strain>
    </source>
</reference>
<name>A0A4S8MLY4_DENBC</name>
<evidence type="ECO:0000313" key="2">
    <source>
        <dbReference type="Proteomes" id="UP000297245"/>
    </source>
</evidence>
<sequence length="341" mass="39456">MLWIYRMNRMNRRIDMAKDAYRSTNKKDEYPQMTKWLERKEKIAKHESYLSWIHSGEHPPLRIHWIPPGLNTIRTLKLTKHPSVHAVKIPEVIHRYGATFFRAALCRFLVQLKNPHFSGRRLEDAVDSLFLGISHVSTYHRVKFLQYDNLTDVFSTADSIHVQPSRKDKHGKDINGRFDTALVRINDSEGPMQVTRDTRVAQVRLVFTVPEKSADYLFEGIPVKDRPRHLAYVEWFSPFGTQPDENCGLYKVSRCNVEGGRLASVVDVRRLVRSIHLFPRFGRIADRDWTSSTVLDQCTTTYSFGLYKFYYMKSNIAGIVLDLTGVVYKSTGRSRVSAGTS</sequence>
<accession>A0A4S8MLY4</accession>
<organism evidence="1 2">
    <name type="scientific">Dendrothele bispora (strain CBS 962.96)</name>
    <dbReference type="NCBI Taxonomy" id="1314807"/>
    <lineage>
        <taxon>Eukaryota</taxon>
        <taxon>Fungi</taxon>
        <taxon>Dikarya</taxon>
        <taxon>Basidiomycota</taxon>
        <taxon>Agaricomycotina</taxon>
        <taxon>Agaricomycetes</taxon>
        <taxon>Agaricomycetidae</taxon>
        <taxon>Agaricales</taxon>
        <taxon>Agaricales incertae sedis</taxon>
        <taxon>Dendrothele</taxon>
    </lineage>
</organism>
<protein>
    <submittedName>
        <fullName evidence="1">Uncharacterized protein</fullName>
    </submittedName>
</protein>
<evidence type="ECO:0000313" key="1">
    <source>
        <dbReference type="EMBL" id="THV03910.1"/>
    </source>
</evidence>
<dbReference type="AlphaFoldDB" id="A0A4S8MLY4"/>
<dbReference type="Proteomes" id="UP000297245">
    <property type="component" value="Unassembled WGS sequence"/>
</dbReference>
<dbReference type="EMBL" id="ML179062">
    <property type="protein sequence ID" value="THV03910.1"/>
    <property type="molecule type" value="Genomic_DNA"/>
</dbReference>
<keyword evidence="2" id="KW-1185">Reference proteome</keyword>
<dbReference type="OrthoDB" id="2576233at2759"/>